<evidence type="ECO:0000256" key="3">
    <source>
        <dbReference type="SAM" id="SignalP"/>
    </source>
</evidence>
<gene>
    <name evidence="4" type="ORF">H8S84_03520</name>
</gene>
<feature type="transmembrane region" description="Helical" evidence="2">
    <location>
        <begin position="91"/>
        <end position="113"/>
    </location>
</feature>
<feature type="signal peptide" evidence="3">
    <location>
        <begin position="1"/>
        <end position="28"/>
    </location>
</feature>
<accession>A0A923SIQ0</accession>
<evidence type="ECO:0008006" key="6">
    <source>
        <dbReference type="Google" id="ProtNLM"/>
    </source>
</evidence>
<dbReference type="EMBL" id="JACRVF010000001">
    <property type="protein sequence ID" value="MBC5991901.1"/>
    <property type="molecule type" value="Genomic_DNA"/>
</dbReference>
<feature type="transmembrane region" description="Helical" evidence="2">
    <location>
        <begin position="164"/>
        <end position="183"/>
    </location>
</feature>
<evidence type="ECO:0000256" key="1">
    <source>
        <dbReference type="SAM" id="MobiDB-lite"/>
    </source>
</evidence>
<feature type="transmembrane region" description="Helical" evidence="2">
    <location>
        <begin position="120"/>
        <end position="138"/>
    </location>
</feature>
<name>A0A923SIQ0_9BACT</name>
<reference evidence="4" key="1">
    <citation type="submission" date="2020-08" db="EMBL/GenBank/DDBJ databases">
        <title>Pontibacter sp. SD6 16S ribosomal RNA gene Genome sequencing and assembly.</title>
        <authorList>
            <person name="Kang M."/>
        </authorList>
    </citation>
    <scope>NUCLEOTIDE SEQUENCE</scope>
    <source>
        <strain evidence="4">SD6</strain>
    </source>
</reference>
<dbReference type="Proteomes" id="UP000603640">
    <property type="component" value="Unassembled WGS sequence"/>
</dbReference>
<protein>
    <recommendedName>
        <fullName evidence="6">DUF2231 domain-containing protein</fullName>
    </recommendedName>
</protein>
<keyword evidence="2" id="KW-0472">Membrane</keyword>
<evidence type="ECO:0000313" key="4">
    <source>
        <dbReference type="EMBL" id="MBC5991901.1"/>
    </source>
</evidence>
<comment type="caution">
    <text evidence="4">The sequence shown here is derived from an EMBL/GenBank/DDBJ whole genome shotgun (WGS) entry which is preliminary data.</text>
</comment>
<keyword evidence="2" id="KW-1133">Transmembrane helix</keyword>
<dbReference type="RefSeq" id="WP_187065875.1">
    <property type="nucleotide sequence ID" value="NZ_JACRVF010000001.1"/>
</dbReference>
<keyword evidence="5" id="KW-1185">Reference proteome</keyword>
<keyword evidence="2" id="KW-0812">Transmembrane</keyword>
<feature type="transmembrane region" description="Helical" evidence="2">
    <location>
        <begin position="190"/>
        <end position="212"/>
    </location>
</feature>
<sequence>MIRRINKYIALSTLLLSIALLNPTASFAHGGEKHDKKTKKEEEVSSDTAAAAQDTIILEQAEITAAEHAQHEKSPATVHASLDDFPNRHPLFVHFPIVLLLVAAAIQLANVIFLRKELDWITTLTVLVGFTLAFYVTYLDHPHTTGLTAHAELVLEQHDFYADWTIYLAGAALMAQLLSQFLFKSRRWSVALVAVVLAGAAYTVSMAGHYGAQLVYLEGIGPKGQYLETGHAH</sequence>
<organism evidence="4 5">
    <name type="scientific">Pontibacter cellulosilyticus</name>
    <dbReference type="NCBI Taxonomy" id="1720253"/>
    <lineage>
        <taxon>Bacteria</taxon>
        <taxon>Pseudomonadati</taxon>
        <taxon>Bacteroidota</taxon>
        <taxon>Cytophagia</taxon>
        <taxon>Cytophagales</taxon>
        <taxon>Hymenobacteraceae</taxon>
        <taxon>Pontibacter</taxon>
    </lineage>
</organism>
<proteinExistence type="predicted"/>
<evidence type="ECO:0000256" key="2">
    <source>
        <dbReference type="SAM" id="Phobius"/>
    </source>
</evidence>
<evidence type="ECO:0000313" key="5">
    <source>
        <dbReference type="Proteomes" id="UP000603640"/>
    </source>
</evidence>
<keyword evidence="3" id="KW-0732">Signal</keyword>
<feature type="region of interest" description="Disordered" evidence="1">
    <location>
        <begin position="29"/>
        <end position="50"/>
    </location>
</feature>
<feature type="chain" id="PRO_5038139784" description="DUF2231 domain-containing protein" evidence="3">
    <location>
        <begin position="29"/>
        <end position="233"/>
    </location>
</feature>
<feature type="compositionally biased region" description="Basic and acidic residues" evidence="1">
    <location>
        <begin position="30"/>
        <end position="43"/>
    </location>
</feature>
<dbReference type="AlphaFoldDB" id="A0A923SIQ0"/>